<protein>
    <recommendedName>
        <fullName evidence="2">Tetratricopeptide repeat protein</fullName>
    </recommendedName>
</protein>
<dbReference type="InterPro" id="IPR011990">
    <property type="entry name" value="TPR-like_helical_dom_sf"/>
</dbReference>
<dbReference type="SUPFAM" id="SSF48452">
    <property type="entry name" value="TPR-like"/>
    <property type="match status" value="1"/>
</dbReference>
<dbReference type="AlphaFoldDB" id="A0A832AVV9"/>
<proteinExistence type="predicted"/>
<accession>A0A832AVV9</accession>
<organism evidence="1">
    <name type="scientific">Desulfurella acetivorans</name>
    <dbReference type="NCBI Taxonomy" id="33002"/>
    <lineage>
        <taxon>Bacteria</taxon>
        <taxon>Pseudomonadati</taxon>
        <taxon>Campylobacterota</taxon>
        <taxon>Desulfurellia</taxon>
        <taxon>Desulfurellales</taxon>
        <taxon>Desulfurellaceae</taxon>
        <taxon>Desulfurella</taxon>
    </lineage>
</organism>
<comment type="caution">
    <text evidence="1">The sequence shown here is derived from an EMBL/GenBank/DDBJ whole genome shotgun (WGS) entry which is preliminary data.</text>
</comment>
<evidence type="ECO:0008006" key="2">
    <source>
        <dbReference type="Google" id="ProtNLM"/>
    </source>
</evidence>
<gene>
    <name evidence="1" type="ORF">ENX80_02445</name>
</gene>
<sequence length="340" mass="39508">MKANANTKNLIKISENAEVKNDGNKKQDSSVNQFKCFSEIEDLYDLLDSATVELDSYTDSMEKQSKYLWMLFVLEKLIIHISQLEHFTTSPLDENSYEKIFNVLYQLQMLSVNSKIIDNLIAKFEQMGGVPKKFVLRLKANLLYKQEDFLQAANIYEQLVKIETEKSDIISSYERIGRCYYYQYEKEKKQLSEDMPPNKSEEEHLKDLLEKSSDAFRRVISEEPKPSVLEMLVMDSLYLEKYDDIFQLCKQIIDVANPLDEAEVGYLVEARRILANFYASNNQFENAIEQFKAIVNTTTSDPELLKEFKDILVKAKESNAGSIDKNWADRVIHSIESKLE</sequence>
<reference evidence="1" key="1">
    <citation type="journal article" date="2020" name="mSystems">
        <title>Genome- and Community-Level Interaction Insights into Carbon Utilization and Element Cycling Functions of Hydrothermarchaeota in Hydrothermal Sediment.</title>
        <authorList>
            <person name="Zhou Z."/>
            <person name="Liu Y."/>
            <person name="Xu W."/>
            <person name="Pan J."/>
            <person name="Luo Z.H."/>
            <person name="Li M."/>
        </authorList>
    </citation>
    <scope>NUCLEOTIDE SEQUENCE [LARGE SCALE GENOMIC DNA]</scope>
    <source>
        <strain evidence="1">SpSt-972</strain>
    </source>
</reference>
<dbReference type="Gene3D" id="1.25.40.10">
    <property type="entry name" value="Tetratricopeptide repeat domain"/>
    <property type="match status" value="1"/>
</dbReference>
<dbReference type="EMBL" id="DTPL01000159">
    <property type="protein sequence ID" value="HGA37665.1"/>
    <property type="molecule type" value="Genomic_DNA"/>
</dbReference>
<name>A0A832AVV9_DESAE</name>
<evidence type="ECO:0000313" key="1">
    <source>
        <dbReference type="EMBL" id="HGA37665.1"/>
    </source>
</evidence>